<evidence type="ECO:0000313" key="3">
    <source>
        <dbReference type="Proteomes" id="UP000826651"/>
    </source>
</evidence>
<gene>
    <name evidence="2" type="ORF">KCQ71_25045</name>
</gene>
<keyword evidence="1" id="KW-0812">Transmembrane</keyword>
<proteinExistence type="predicted"/>
<evidence type="ECO:0008006" key="4">
    <source>
        <dbReference type="Google" id="ProtNLM"/>
    </source>
</evidence>
<name>A0ABS7SHY0_9MICO</name>
<dbReference type="EMBL" id="JAGSHT010000028">
    <property type="protein sequence ID" value="MBZ2199434.1"/>
    <property type="molecule type" value="Genomic_DNA"/>
</dbReference>
<dbReference type="RefSeq" id="WP_223411433.1">
    <property type="nucleotide sequence ID" value="NZ_JAGSHT010000028.1"/>
</dbReference>
<keyword evidence="1" id="KW-1133">Transmembrane helix</keyword>
<feature type="transmembrane region" description="Helical" evidence="1">
    <location>
        <begin position="27"/>
        <end position="48"/>
    </location>
</feature>
<evidence type="ECO:0000313" key="2">
    <source>
        <dbReference type="EMBL" id="MBZ2199434.1"/>
    </source>
</evidence>
<keyword evidence="1" id="KW-0472">Membrane</keyword>
<protein>
    <recommendedName>
        <fullName evidence="4">Signal peptidase I</fullName>
    </recommendedName>
</protein>
<organism evidence="2 3">
    <name type="scientific">Occultella gossypii</name>
    <dbReference type="NCBI Taxonomy" id="2800820"/>
    <lineage>
        <taxon>Bacteria</taxon>
        <taxon>Bacillati</taxon>
        <taxon>Actinomycetota</taxon>
        <taxon>Actinomycetes</taxon>
        <taxon>Micrococcales</taxon>
        <taxon>Ruaniaceae</taxon>
        <taxon>Occultella</taxon>
    </lineage>
</organism>
<comment type="caution">
    <text evidence="2">The sequence shown here is derived from an EMBL/GenBank/DDBJ whole genome shotgun (WGS) entry which is preliminary data.</text>
</comment>
<reference evidence="2 3" key="1">
    <citation type="submission" date="2021-04" db="EMBL/GenBank/DDBJ databases">
        <title>Ruania sp. nov., isolated from sandy soil of mangrove forest.</title>
        <authorList>
            <person name="Ge X."/>
            <person name="Huang R."/>
            <person name="Liu W."/>
        </authorList>
    </citation>
    <scope>NUCLEOTIDE SEQUENCE [LARGE SCALE GENOMIC DNA]</scope>
    <source>
        <strain evidence="2 3">N2-46</strain>
    </source>
</reference>
<sequence length="206" mass="21530">MTIASTATPDADDELASLVPARSRARAIVITLVVILGLAAVWLVPLALRPTLIDVFSPRGTMSEYVATDEVLTVIDLDPRAWPAATLTAVDDVAGARVVDVWLLPSSTHVILDDEPIDDPVVVLQRLYPDDGVQPGGNLPQSFTSGDSLELAILWEVTDCAALETDEGPVATLRTAMGTLVSDPLQGSAAGPAWPAPGGLTEVCPS</sequence>
<evidence type="ECO:0000256" key="1">
    <source>
        <dbReference type="SAM" id="Phobius"/>
    </source>
</evidence>
<accession>A0ABS7SHY0</accession>
<dbReference type="Proteomes" id="UP000826651">
    <property type="component" value="Unassembled WGS sequence"/>
</dbReference>
<keyword evidence="3" id="KW-1185">Reference proteome</keyword>